<protein>
    <submittedName>
        <fullName evidence="1">Uncharacterized protein</fullName>
    </submittedName>
</protein>
<name>A0A841ET33_9BACT</name>
<reference evidence="1 2" key="1">
    <citation type="submission" date="2020-08" db="EMBL/GenBank/DDBJ databases">
        <title>Functional genomics of gut bacteria from endangered species of beetles.</title>
        <authorList>
            <person name="Carlos-Shanley C."/>
        </authorList>
    </citation>
    <scope>NUCLEOTIDE SEQUENCE [LARGE SCALE GENOMIC DNA]</scope>
    <source>
        <strain evidence="1 2">S00070</strain>
    </source>
</reference>
<dbReference type="EMBL" id="JACHKT010000006">
    <property type="protein sequence ID" value="MBB6002611.1"/>
    <property type="molecule type" value="Genomic_DNA"/>
</dbReference>
<dbReference type="AlphaFoldDB" id="A0A841ET33"/>
<organism evidence="1 2">
    <name type="scientific">Arcicella rosea</name>
    <dbReference type="NCBI Taxonomy" id="502909"/>
    <lineage>
        <taxon>Bacteria</taxon>
        <taxon>Pseudomonadati</taxon>
        <taxon>Bacteroidota</taxon>
        <taxon>Cytophagia</taxon>
        <taxon>Cytophagales</taxon>
        <taxon>Flectobacillaceae</taxon>
        <taxon>Arcicella</taxon>
    </lineage>
</organism>
<gene>
    <name evidence="1" type="ORF">HNP25_001263</name>
</gene>
<sequence>MFVEILAAIHQETLANELYILFEGALASSKIFKENWTIEATRRIVEKLL</sequence>
<evidence type="ECO:0000313" key="1">
    <source>
        <dbReference type="EMBL" id="MBB6002611.1"/>
    </source>
</evidence>
<evidence type="ECO:0000313" key="2">
    <source>
        <dbReference type="Proteomes" id="UP000524404"/>
    </source>
</evidence>
<dbReference type="Proteomes" id="UP000524404">
    <property type="component" value="Unassembled WGS sequence"/>
</dbReference>
<comment type="caution">
    <text evidence="1">The sequence shown here is derived from an EMBL/GenBank/DDBJ whole genome shotgun (WGS) entry which is preliminary data.</text>
</comment>
<proteinExistence type="predicted"/>
<accession>A0A841ET33</accession>
<keyword evidence="2" id="KW-1185">Reference proteome</keyword>